<reference evidence="1 2" key="1">
    <citation type="journal article" date="2021" name="Appl. Environ. Microbiol.">
        <title>Genetic linkage and physical mapping for an oyster mushroom Pleurotus cornucopiae and QTL analysis for the trait cap color.</title>
        <authorList>
            <person name="Zhang Y."/>
            <person name="Gao W."/>
            <person name="Sonnenberg A."/>
            <person name="Chen Q."/>
            <person name="Zhang J."/>
            <person name="Huang C."/>
        </authorList>
    </citation>
    <scope>NUCLEOTIDE SEQUENCE [LARGE SCALE GENOMIC DNA]</scope>
    <source>
        <strain evidence="1">CCMSSC00406</strain>
    </source>
</reference>
<proteinExistence type="predicted"/>
<evidence type="ECO:0000313" key="1">
    <source>
        <dbReference type="EMBL" id="KAG9226147.1"/>
    </source>
</evidence>
<dbReference type="Proteomes" id="UP000824881">
    <property type="component" value="Unassembled WGS sequence"/>
</dbReference>
<protein>
    <submittedName>
        <fullName evidence="1">Uncharacterized protein</fullName>
    </submittedName>
</protein>
<dbReference type="EMBL" id="WQMT02000002">
    <property type="protein sequence ID" value="KAG9226147.1"/>
    <property type="molecule type" value="Genomic_DNA"/>
</dbReference>
<name>A0ACB7J6C9_PLECO</name>
<organism evidence="1 2">
    <name type="scientific">Pleurotus cornucopiae</name>
    <name type="common">Cornucopia mushroom</name>
    <dbReference type="NCBI Taxonomy" id="5321"/>
    <lineage>
        <taxon>Eukaryota</taxon>
        <taxon>Fungi</taxon>
        <taxon>Dikarya</taxon>
        <taxon>Basidiomycota</taxon>
        <taxon>Agaricomycotina</taxon>
        <taxon>Agaricomycetes</taxon>
        <taxon>Agaricomycetidae</taxon>
        <taxon>Agaricales</taxon>
        <taxon>Pleurotineae</taxon>
        <taxon>Pleurotaceae</taxon>
        <taxon>Pleurotus</taxon>
    </lineage>
</organism>
<comment type="caution">
    <text evidence="1">The sequence shown here is derived from an EMBL/GenBank/DDBJ whole genome shotgun (WGS) entry which is preliminary data.</text>
</comment>
<sequence>MSSTDVPPKRSKLKFKGDKTKKKRKREDGEEGPSRTRRKDDDTDPETWVLPEDPNELRGPTFIVHPSDPSPLSINYSSTTNRIILHSLDKDKPEDGSDPPSLLDRTPTDVSQVWVTTRVAGSPTINLRTGTGEGKFLSCDKHGLVSADRDARGPQEEWTPVILPDGMVAFMNIYEKYLSVDEVAGGSLQLRGDSEEVGFGERFWVKIQHKYKKEANEEEKKKREGPIAPSNIDEAGTKYEHPSFISEANTNISLISRVYQAWGAGRSVVSSNDKKDLKRARKEGRLAEAMLDRRAKLKSDRFC</sequence>
<accession>A0ACB7J6C9</accession>
<keyword evidence="2" id="KW-1185">Reference proteome</keyword>
<evidence type="ECO:0000313" key="2">
    <source>
        <dbReference type="Proteomes" id="UP000824881"/>
    </source>
</evidence>
<gene>
    <name evidence="1" type="ORF">CCMSSC00406_0005058</name>
</gene>